<dbReference type="AlphaFoldDB" id="A0A2Z7AV45"/>
<protein>
    <submittedName>
        <fullName evidence="1">Uncharacterized protein</fullName>
    </submittedName>
</protein>
<reference evidence="1 2" key="1">
    <citation type="journal article" date="2015" name="Proc. Natl. Acad. Sci. U.S.A.">
        <title>The resurrection genome of Boea hygrometrica: A blueprint for survival of dehydration.</title>
        <authorList>
            <person name="Xiao L."/>
            <person name="Yang G."/>
            <person name="Zhang L."/>
            <person name="Yang X."/>
            <person name="Zhao S."/>
            <person name="Ji Z."/>
            <person name="Zhou Q."/>
            <person name="Hu M."/>
            <person name="Wang Y."/>
            <person name="Chen M."/>
            <person name="Xu Y."/>
            <person name="Jin H."/>
            <person name="Xiao X."/>
            <person name="Hu G."/>
            <person name="Bao F."/>
            <person name="Hu Y."/>
            <person name="Wan P."/>
            <person name="Li L."/>
            <person name="Deng X."/>
            <person name="Kuang T."/>
            <person name="Xiang C."/>
            <person name="Zhu J.K."/>
            <person name="Oliver M.J."/>
            <person name="He Y."/>
        </authorList>
    </citation>
    <scope>NUCLEOTIDE SEQUENCE [LARGE SCALE GENOMIC DNA]</scope>
    <source>
        <strain evidence="2">cv. XS01</strain>
    </source>
</reference>
<keyword evidence="2" id="KW-1185">Reference proteome</keyword>
<organism evidence="1 2">
    <name type="scientific">Dorcoceras hygrometricum</name>
    <dbReference type="NCBI Taxonomy" id="472368"/>
    <lineage>
        <taxon>Eukaryota</taxon>
        <taxon>Viridiplantae</taxon>
        <taxon>Streptophyta</taxon>
        <taxon>Embryophyta</taxon>
        <taxon>Tracheophyta</taxon>
        <taxon>Spermatophyta</taxon>
        <taxon>Magnoliopsida</taxon>
        <taxon>eudicotyledons</taxon>
        <taxon>Gunneridae</taxon>
        <taxon>Pentapetalae</taxon>
        <taxon>asterids</taxon>
        <taxon>lamiids</taxon>
        <taxon>Lamiales</taxon>
        <taxon>Gesneriaceae</taxon>
        <taxon>Didymocarpoideae</taxon>
        <taxon>Trichosporeae</taxon>
        <taxon>Loxocarpinae</taxon>
        <taxon>Dorcoceras</taxon>
    </lineage>
</organism>
<dbReference type="Proteomes" id="UP000250235">
    <property type="component" value="Unassembled WGS sequence"/>
</dbReference>
<gene>
    <name evidence="1" type="ORF">F511_24267</name>
</gene>
<dbReference type="EMBL" id="KV011912">
    <property type="protein sequence ID" value="KZV25256.1"/>
    <property type="molecule type" value="Genomic_DNA"/>
</dbReference>
<accession>A0A2Z7AV45</accession>
<name>A0A2Z7AV45_9LAMI</name>
<evidence type="ECO:0000313" key="1">
    <source>
        <dbReference type="EMBL" id="KZV25256.1"/>
    </source>
</evidence>
<sequence>MTPSSKQAKGFAAQICVLLKGAPDLTLGEAKTLPPLKILTIKTVGTYVAKNKSITTEEVMDEPPVEKVVKKATTKGDQLLVLSLLRRGSAQLDIVAVGSVVDTDAVPIGICDEFQHGLNAQAFVDFFVKLVVFVQFSSSASRMHFTDDIPQTSQIAMPTVALSTDFIDSIAQLRASIDHNRLESLVYCILQLRILYIVVVSYQDARSSGNTALTFPCWDLLATMRRVVNYHNSWARLRQVELFDASGNLGFTAGRGFNPAGGAPGGG</sequence>
<proteinExistence type="predicted"/>
<evidence type="ECO:0000313" key="2">
    <source>
        <dbReference type="Proteomes" id="UP000250235"/>
    </source>
</evidence>